<dbReference type="GO" id="GO:0016020">
    <property type="term" value="C:membrane"/>
    <property type="evidence" value="ECO:0007669"/>
    <property type="project" value="UniProtKB-SubCell"/>
</dbReference>
<dbReference type="SUPFAM" id="SSF63501">
    <property type="entry name" value="Frizzled cysteine-rich domain"/>
    <property type="match status" value="1"/>
</dbReference>
<gene>
    <name evidence="14" type="ORF">GWI33_020807</name>
</gene>
<keyword evidence="7 9" id="KW-1015">Disulfide bond</keyword>
<dbReference type="Pfam" id="PF01534">
    <property type="entry name" value="Frizzled"/>
    <property type="match status" value="1"/>
</dbReference>
<dbReference type="EMBL" id="JAACXV010014584">
    <property type="protein sequence ID" value="KAF7265724.1"/>
    <property type="molecule type" value="Genomic_DNA"/>
</dbReference>
<dbReference type="Gene3D" id="1.10.2000.10">
    <property type="entry name" value="Frizzled cysteine-rich domain"/>
    <property type="match status" value="1"/>
</dbReference>
<evidence type="ECO:0000256" key="2">
    <source>
        <dbReference type="ARBA" id="ARBA00008077"/>
    </source>
</evidence>
<dbReference type="OrthoDB" id="5959102at2759"/>
<dbReference type="InterPro" id="IPR017981">
    <property type="entry name" value="GPCR_2-like_7TM"/>
</dbReference>
<keyword evidence="5 10" id="KW-1133">Transmembrane helix</keyword>
<name>A0A834M5E4_RHYFE</name>
<evidence type="ECO:0000259" key="13">
    <source>
        <dbReference type="PROSITE" id="PS50261"/>
    </source>
</evidence>
<feature type="transmembrane region" description="Helical" evidence="10">
    <location>
        <begin position="321"/>
        <end position="341"/>
    </location>
</feature>
<dbReference type="GO" id="GO:0017147">
    <property type="term" value="F:Wnt-protein binding"/>
    <property type="evidence" value="ECO:0007669"/>
    <property type="project" value="TreeGrafter"/>
</dbReference>
<keyword evidence="11" id="KW-0732">Signal</keyword>
<keyword evidence="3" id="KW-0217">Developmental protein</keyword>
<evidence type="ECO:0000256" key="3">
    <source>
        <dbReference type="ARBA" id="ARBA00022473"/>
    </source>
</evidence>
<proteinExistence type="inferred from homology"/>
<dbReference type="PROSITE" id="PS50038">
    <property type="entry name" value="FZ"/>
    <property type="match status" value="1"/>
</dbReference>
<dbReference type="PROSITE" id="PS50261">
    <property type="entry name" value="G_PROTEIN_RECEP_F2_4"/>
    <property type="match status" value="1"/>
</dbReference>
<feature type="transmembrane region" description="Helical" evidence="10">
    <location>
        <begin position="206"/>
        <end position="228"/>
    </location>
</feature>
<feature type="transmembrane region" description="Helical" evidence="10">
    <location>
        <begin position="430"/>
        <end position="453"/>
    </location>
</feature>
<evidence type="ECO:0000313" key="15">
    <source>
        <dbReference type="Proteomes" id="UP000625711"/>
    </source>
</evidence>
<dbReference type="GO" id="GO:0060070">
    <property type="term" value="P:canonical Wnt signaling pathway"/>
    <property type="evidence" value="ECO:0007669"/>
    <property type="project" value="TreeGrafter"/>
</dbReference>
<dbReference type="PANTHER" id="PTHR11309:SF142">
    <property type="entry name" value="FRIZZLED-3"/>
    <property type="match status" value="1"/>
</dbReference>
<dbReference type="SMART" id="SM00063">
    <property type="entry name" value="FRI"/>
    <property type="match status" value="1"/>
</dbReference>
<evidence type="ECO:0000256" key="1">
    <source>
        <dbReference type="ARBA" id="ARBA00004141"/>
    </source>
</evidence>
<comment type="caution">
    <text evidence="9">Lacks conserved residue(s) required for the propagation of feature annotation.</text>
</comment>
<keyword evidence="4 10" id="KW-0812">Transmembrane</keyword>
<feature type="disulfide bond" evidence="9">
    <location>
        <begin position="38"/>
        <end position="99"/>
    </location>
</feature>
<comment type="subcellular location">
    <subcellularLocation>
        <location evidence="1">Membrane</location>
        <topology evidence="1">Multi-pass membrane protein</topology>
    </subcellularLocation>
</comment>
<evidence type="ECO:0000256" key="7">
    <source>
        <dbReference type="ARBA" id="ARBA00023157"/>
    </source>
</evidence>
<dbReference type="GO" id="GO:0035567">
    <property type="term" value="P:non-canonical Wnt signaling pathway"/>
    <property type="evidence" value="ECO:0007669"/>
    <property type="project" value="TreeGrafter"/>
</dbReference>
<dbReference type="SMART" id="SM01330">
    <property type="entry name" value="Frizzled"/>
    <property type="match status" value="1"/>
</dbReference>
<evidence type="ECO:0000256" key="9">
    <source>
        <dbReference type="PROSITE-ProRule" id="PRU00090"/>
    </source>
</evidence>
<feature type="transmembrane region" description="Helical" evidence="10">
    <location>
        <begin position="404"/>
        <end position="424"/>
    </location>
</feature>
<dbReference type="InterPro" id="IPR020067">
    <property type="entry name" value="Frizzled_dom"/>
</dbReference>
<comment type="caution">
    <text evidence="14">The sequence shown here is derived from an EMBL/GenBank/DDBJ whole genome shotgun (WGS) entry which is preliminary data.</text>
</comment>
<feature type="transmembrane region" description="Helical" evidence="10">
    <location>
        <begin position="361"/>
        <end position="384"/>
    </location>
</feature>
<feature type="disulfide bond" evidence="9">
    <location>
        <begin position="114"/>
        <end position="138"/>
    </location>
</feature>
<comment type="similarity">
    <text evidence="2">Belongs to the G-protein coupled receptor Fz/Smo family.</text>
</comment>
<evidence type="ECO:0000256" key="10">
    <source>
        <dbReference type="SAM" id="Phobius"/>
    </source>
</evidence>
<feature type="transmembrane region" description="Helical" evidence="10">
    <location>
        <begin position="281"/>
        <end position="309"/>
    </location>
</feature>
<dbReference type="CDD" id="cd07066">
    <property type="entry name" value="CRD_FZ"/>
    <property type="match status" value="1"/>
</dbReference>
<protein>
    <recommendedName>
        <fullName evidence="16">Frizzled-4</fullName>
    </recommendedName>
</protein>
<organism evidence="14 15">
    <name type="scientific">Rhynchophorus ferrugineus</name>
    <name type="common">Red palm weevil</name>
    <name type="synonym">Curculio ferrugineus</name>
    <dbReference type="NCBI Taxonomy" id="354439"/>
    <lineage>
        <taxon>Eukaryota</taxon>
        <taxon>Metazoa</taxon>
        <taxon>Ecdysozoa</taxon>
        <taxon>Arthropoda</taxon>
        <taxon>Hexapoda</taxon>
        <taxon>Insecta</taxon>
        <taxon>Pterygota</taxon>
        <taxon>Neoptera</taxon>
        <taxon>Endopterygota</taxon>
        <taxon>Coleoptera</taxon>
        <taxon>Polyphaga</taxon>
        <taxon>Cucujiformia</taxon>
        <taxon>Curculionidae</taxon>
        <taxon>Dryophthorinae</taxon>
        <taxon>Rhynchophorus</taxon>
    </lineage>
</organism>
<sequence>MCASFSSQRFIAMNRGGGAFVLLLVMAYCLTGSKAERCEVVSSSLCRNLGYNSTLMRNSMYPNNQINADIMLRKYELLLNNKCSKYIRLFICSVFVPMCSEHVPGPIRPCKGLCEKAKDDCKESLTLLGIQWPQELDCLGLPEPPALCMQQPPEESEQTPTHFFNPDDIPFTINCPSNSIPNNGKCIPLCSSKQHLDPQDVATFEIWVAVWSIICLVFTVFGLITFIIQPKRFRWPARPILYLTACGFVTCMIYLIRWIEGPYTCAGNLAYEKPAESLSCVGISLILLFCDIAYTLWWTVFCFVWFLSAMKEWSTEAIERIATRLHAVVWIFSAIPMFYVLMSNHISINHLSGFCEVTNKVLVFFQLFFMIISSILAVLTSVALKNVRKTLLIAGRSPLKLERLFYRLLVISVGISVPFFMYLMCQFYNTFTIALTKLVLRKTSIIFATLWVYSPKTFDMWRDLLCIIKKSNTDNSSKNKSILATLLPKIFKNRDETSKSNNVLINNNKLFSVIEDKTTIFDIFLASTSHNVPVSRV</sequence>
<dbReference type="GO" id="GO:0005615">
    <property type="term" value="C:extracellular space"/>
    <property type="evidence" value="ECO:0007669"/>
    <property type="project" value="TreeGrafter"/>
</dbReference>
<dbReference type="PRINTS" id="PR00489">
    <property type="entry name" value="FRIZZLED"/>
</dbReference>
<keyword evidence="8" id="KW-0675">Receptor</keyword>
<evidence type="ECO:0000256" key="4">
    <source>
        <dbReference type="ARBA" id="ARBA00022692"/>
    </source>
</evidence>
<accession>A0A834M5E4</accession>
<reference evidence="14" key="1">
    <citation type="submission" date="2020-08" db="EMBL/GenBank/DDBJ databases">
        <title>Genome sequencing and assembly of the red palm weevil Rhynchophorus ferrugineus.</title>
        <authorList>
            <person name="Dias G.B."/>
            <person name="Bergman C.M."/>
            <person name="Manee M."/>
        </authorList>
    </citation>
    <scope>NUCLEOTIDE SEQUENCE</scope>
    <source>
        <strain evidence="14">AA-2017</strain>
        <tissue evidence="14">Whole larva</tissue>
    </source>
</reference>
<feature type="disulfide bond" evidence="9">
    <location>
        <begin position="83"/>
        <end position="121"/>
    </location>
</feature>
<evidence type="ECO:0008006" key="16">
    <source>
        <dbReference type="Google" id="ProtNLM"/>
    </source>
</evidence>
<dbReference type="InterPro" id="IPR036790">
    <property type="entry name" value="Frizzled_dom_sf"/>
</dbReference>
<feature type="chain" id="PRO_5032966203" description="Frizzled-4" evidence="11">
    <location>
        <begin position="36"/>
        <end position="537"/>
    </location>
</feature>
<dbReference type="Gene3D" id="1.20.1070.10">
    <property type="entry name" value="Rhodopsin 7-helix transmembrane proteins"/>
    <property type="match status" value="1"/>
</dbReference>
<feature type="disulfide bond" evidence="9">
    <location>
        <begin position="46"/>
        <end position="92"/>
    </location>
</feature>
<feature type="domain" description="FZ" evidence="12">
    <location>
        <begin position="33"/>
        <end position="151"/>
    </location>
</feature>
<keyword evidence="15" id="KW-1185">Reference proteome</keyword>
<feature type="transmembrane region" description="Helical" evidence="10">
    <location>
        <begin position="240"/>
        <end position="259"/>
    </location>
</feature>
<evidence type="ECO:0000256" key="6">
    <source>
        <dbReference type="ARBA" id="ARBA00023136"/>
    </source>
</evidence>
<keyword evidence="6 10" id="KW-0472">Membrane</keyword>
<dbReference type="AlphaFoldDB" id="A0A834M5E4"/>
<dbReference type="PANTHER" id="PTHR11309">
    <property type="entry name" value="FRIZZLED"/>
    <property type="match status" value="1"/>
</dbReference>
<dbReference type="InterPro" id="IPR000539">
    <property type="entry name" value="Frizzled/Smoothened_7TM"/>
</dbReference>
<dbReference type="GO" id="GO:0004888">
    <property type="term" value="F:transmembrane signaling receptor activity"/>
    <property type="evidence" value="ECO:0007669"/>
    <property type="project" value="InterPro"/>
</dbReference>
<feature type="signal peptide" evidence="11">
    <location>
        <begin position="1"/>
        <end position="35"/>
    </location>
</feature>
<evidence type="ECO:0000259" key="12">
    <source>
        <dbReference type="PROSITE" id="PS50038"/>
    </source>
</evidence>
<evidence type="ECO:0000256" key="8">
    <source>
        <dbReference type="ARBA" id="ARBA00023170"/>
    </source>
</evidence>
<evidence type="ECO:0000256" key="5">
    <source>
        <dbReference type="ARBA" id="ARBA00022989"/>
    </source>
</evidence>
<evidence type="ECO:0000313" key="14">
    <source>
        <dbReference type="EMBL" id="KAF7265724.1"/>
    </source>
</evidence>
<dbReference type="Pfam" id="PF01392">
    <property type="entry name" value="Fz"/>
    <property type="match status" value="1"/>
</dbReference>
<evidence type="ECO:0000256" key="11">
    <source>
        <dbReference type="SAM" id="SignalP"/>
    </source>
</evidence>
<dbReference type="Proteomes" id="UP000625711">
    <property type="component" value="Unassembled WGS sequence"/>
</dbReference>
<dbReference type="InterPro" id="IPR015526">
    <property type="entry name" value="Frizzled/SFRP"/>
</dbReference>
<feature type="domain" description="G-protein coupled receptors family 2 profile 2" evidence="13">
    <location>
        <begin position="204"/>
        <end position="379"/>
    </location>
</feature>